<dbReference type="Proteomes" id="UP000306378">
    <property type="component" value="Unassembled WGS sequence"/>
</dbReference>
<dbReference type="RefSeq" id="WP_138448435.1">
    <property type="nucleotide sequence ID" value="NZ_VBUT01000005.1"/>
</dbReference>
<evidence type="ECO:0000313" key="1">
    <source>
        <dbReference type="EMBL" id="TLF77580.1"/>
    </source>
</evidence>
<dbReference type="AlphaFoldDB" id="A0A5R8NPG4"/>
<proteinExistence type="predicted"/>
<protein>
    <submittedName>
        <fullName evidence="1">Uncharacterized protein</fullName>
    </submittedName>
</protein>
<accession>A0A5R8NPG4</accession>
<organism evidence="1 2">
    <name type="scientific">Nocardia cyriacigeorgica</name>
    <dbReference type="NCBI Taxonomy" id="135487"/>
    <lineage>
        <taxon>Bacteria</taxon>
        <taxon>Bacillati</taxon>
        <taxon>Actinomycetota</taxon>
        <taxon>Actinomycetes</taxon>
        <taxon>Mycobacteriales</taxon>
        <taxon>Nocardiaceae</taxon>
        <taxon>Nocardia</taxon>
    </lineage>
</organism>
<gene>
    <name evidence="1" type="ORF">FEK34_14765</name>
</gene>
<evidence type="ECO:0000313" key="2">
    <source>
        <dbReference type="Proteomes" id="UP000306378"/>
    </source>
</evidence>
<reference evidence="1 2" key="1">
    <citation type="submission" date="2019-05" db="EMBL/GenBank/DDBJ databases">
        <title>Genomes sequences of two Nocardia cyriacigeorgica environmental isolates, type strains Nocardia asteroides ATCC 19247 and Nocardia cyriacigeorgica DSM 44484.</title>
        <authorList>
            <person name="Vautrin F."/>
            <person name="Bergeron E."/>
            <person name="Dubost A."/>
            <person name="Abrouk D."/>
            <person name="Rodriguez Nava V."/>
            <person name="Pujic P."/>
        </authorList>
    </citation>
    <scope>NUCLEOTIDE SEQUENCE [LARGE SCALE GENOMIC DNA]</scope>
    <source>
        <strain evidence="1 2">EML 446</strain>
    </source>
</reference>
<sequence>MVFVHTDDRTAAYMAEDRKTMTEQARVFLDRWLADMGGAVEQWRRSYLPADFPFDFTLDSLDALEPIVLARYPDGAGFEPEAEFATGTLRYIGEVLVRAASARWGYQDRAGDDHNPYNRTVVIRANVGGEFPVGVVPEFFVRRLLRDREAGILRGAAVPLLEACAEADSVEPPGTDAPAGPVPDWCAFFSPEEYGRFAREVDSALGSFGADGQDIDAGYVSVAAGDPDPETHDVNLTELAELCRRSDVEDWPVLCFGAIDDFSTARAQREWLTHATFTQVEHLLEPWVAAEPELLFDAEPDFADQPFSIRLDDGTYLHLIATVPESAGIPEITTFVPRAAVQAWGVPVDKLMQWGTPRI</sequence>
<name>A0A5R8NPG4_9NOCA</name>
<comment type="caution">
    <text evidence="1">The sequence shown here is derived from an EMBL/GenBank/DDBJ whole genome shotgun (WGS) entry which is preliminary data.</text>
</comment>
<dbReference type="EMBL" id="VBUT01000005">
    <property type="protein sequence ID" value="TLF77580.1"/>
    <property type="molecule type" value="Genomic_DNA"/>
</dbReference>